<dbReference type="EMBL" id="JAFBBO010000001">
    <property type="protein sequence ID" value="MBM7477472.1"/>
    <property type="molecule type" value="Genomic_DNA"/>
</dbReference>
<evidence type="ECO:0000313" key="2">
    <source>
        <dbReference type="Proteomes" id="UP000698059"/>
    </source>
</evidence>
<evidence type="ECO:0000313" key="1">
    <source>
        <dbReference type="EMBL" id="MBM7477472.1"/>
    </source>
</evidence>
<accession>A0ABS2LAU9</accession>
<proteinExistence type="predicted"/>
<comment type="caution">
    <text evidence="1">The sequence shown here is derived from an EMBL/GenBank/DDBJ whole genome shotgun (WGS) entry which is preliminary data.</text>
</comment>
<sequence>MGGSGQDLVLRRADDDLWVATADGEYAGLVTRLPDGFHVHDRYTRPVGVVAALDHVGRHLLAAA</sequence>
<reference evidence="1 2" key="1">
    <citation type="submission" date="2021-01" db="EMBL/GenBank/DDBJ databases">
        <title>Sequencing the genomes of 1000 actinobacteria strains.</title>
        <authorList>
            <person name="Klenk H.-P."/>
        </authorList>
    </citation>
    <scope>NUCLEOTIDE SEQUENCE [LARGE SCALE GENOMIC DNA]</scope>
    <source>
        <strain evidence="1 2">DSM 46000</strain>
    </source>
</reference>
<protein>
    <submittedName>
        <fullName evidence="1">Uncharacterized protein</fullName>
    </submittedName>
</protein>
<organism evidence="1 2">
    <name type="scientific">Oerskovia jenensis</name>
    <dbReference type="NCBI Taxonomy" id="162169"/>
    <lineage>
        <taxon>Bacteria</taxon>
        <taxon>Bacillati</taxon>
        <taxon>Actinomycetota</taxon>
        <taxon>Actinomycetes</taxon>
        <taxon>Micrococcales</taxon>
        <taxon>Cellulomonadaceae</taxon>
        <taxon>Oerskovia</taxon>
    </lineage>
</organism>
<gene>
    <name evidence="1" type="ORF">JOD49_000392</name>
</gene>
<name>A0ABS2LAU9_9CELL</name>
<keyword evidence="2" id="KW-1185">Reference proteome</keyword>
<dbReference type="Proteomes" id="UP000698059">
    <property type="component" value="Unassembled WGS sequence"/>
</dbReference>
<dbReference type="RefSeq" id="WP_205305754.1">
    <property type="nucleotide sequence ID" value="NZ_BAAAVF010000024.1"/>
</dbReference>